<name>A0A5J4NWA1_9TREM</name>
<keyword evidence="3" id="KW-1185">Reference proteome</keyword>
<organism evidence="2 3">
    <name type="scientific">Paragonimus westermani</name>
    <dbReference type="NCBI Taxonomy" id="34504"/>
    <lineage>
        <taxon>Eukaryota</taxon>
        <taxon>Metazoa</taxon>
        <taxon>Spiralia</taxon>
        <taxon>Lophotrochozoa</taxon>
        <taxon>Platyhelminthes</taxon>
        <taxon>Trematoda</taxon>
        <taxon>Digenea</taxon>
        <taxon>Plagiorchiida</taxon>
        <taxon>Troglotremata</taxon>
        <taxon>Troglotrematidae</taxon>
        <taxon>Paragonimus</taxon>
    </lineage>
</organism>
<protein>
    <submittedName>
        <fullName evidence="2">Uncharacterized protein</fullName>
    </submittedName>
</protein>
<feature type="region of interest" description="Disordered" evidence="1">
    <location>
        <begin position="19"/>
        <end position="68"/>
    </location>
</feature>
<accession>A0A5J4NWA1</accession>
<dbReference type="EMBL" id="QNGE01000628">
    <property type="protein sequence ID" value="KAA3679801.1"/>
    <property type="molecule type" value="Genomic_DNA"/>
</dbReference>
<dbReference type="AlphaFoldDB" id="A0A5J4NWA1"/>
<comment type="caution">
    <text evidence="2">The sequence shown here is derived from an EMBL/GenBank/DDBJ whole genome shotgun (WGS) entry which is preliminary data.</text>
</comment>
<proteinExistence type="predicted"/>
<sequence>MMTRKTFLALRNFWSNLASSRQQDKQQRNDPNFFTPSFPWRRRQAVSHGRPSEIRANQSSQDPTYPPRKCSAENFQIWYEDDERDDRNTNSNDQTRKIGQTEYECSDELGYVGLGILKFCDQFTP</sequence>
<reference evidence="2 3" key="1">
    <citation type="journal article" date="2019" name="Gigascience">
        <title>Whole-genome sequence of the oriental lung fluke Paragonimus westermani.</title>
        <authorList>
            <person name="Oey H."/>
            <person name="Zakrzewski M."/>
            <person name="Narain K."/>
            <person name="Devi K.R."/>
            <person name="Agatsuma T."/>
            <person name="Nawaratna S."/>
            <person name="Gobert G.N."/>
            <person name="Jones M.K."/>
            <person name="Ragan M.A."/>
            <person name="McManus D.P."/>
            <person name="Krause L."/>
        </authorList>
    </citation>
    <scope>NUCLEOTIDE SEQUENCE [LARGE SCALE GENOMIC DNA]</scope>
    <source>
        <strain evidence="2 3">IND2009</strain>
    </source>
</reference>
<dbReference type="Proteomes" id="UP000324629">
    <property type="component" value="Unassembled WGS sequence"/>
</dbReference>
<evidence type="ECO:0000313" key="2">
    <source>
        <dbReference type="EMBL" id="KAA3679801.1"/>
    </source>
</evidence>
<evidence type="ECO:0000313" key="3">
    <source>
        <dbReference type="Proteomes" id="UP000324629"/>
    </source>
</evidence>
<evidence type="ECO:0000256" key="1">
    <source>
        <dbReference type="SAM" id="MobiDB-lite"/>
    </source>
</evidence>
<gene>
    <name evidence="2" type="ORF">DEA37_0010616</name>
</gene>